<proteinExistence type="predicted"/>
<gene>
    <name evidence="6" type="ORF">EV378_1532</name>
</gene>
<dbReference type="PROSITE" id="PS50977">
    <property type="entry name" value="HTH_TETR_2"/>
    <property type="match status" value="1"/>
</dbReference>
<evidence type="ECO:0000259" key="5">
    <source>
        <dbReference type="PROSITE" id="PS50977"/>
    </source>
</evidence>
<evidence type="ECO:0000256" key="4">
    <source>
        <dbReference type="PROSITE-ProRule" id="PRU00335"/>
    </source>
</evidence>
<dbReference type="GO" id="GO:0003700">
    <property type="term" value="F:DNA-binding transcription factor activity"/>
    <property type="evidence" value="ECO:0007669"/>
    <property type="project" value="TreeGrafter"/>
</dbReference>
<protein>
    <submittedName>
        <fullName evidence="6">TetR family transcriptional regulator</fullName>
    </submittedName>
</protein>
<dbReference type="InterPro" id="IPR050109">
    <property type="entry name" value="HTH-type_TetR-like_transc_reg"/>
</dbReference>
<dbReference type="Pfam" id="PF00440">
    <property type="entry name" value="TetR_N"/>
    <property type="match status" value="1"/>
</dbReference>
<evidence type="ECO:0000256" key="2">
    <source>
        <dbReference type="ARBA" id="ARBA00023125"/>
    </source>
</evidence>
<dbReference type="PANTHER" id="PTHR30055">
    <property type="entry name" value="HTH-TYPE TRANSCRIPTIONAL REGULATOR RUTR"/>
    <property type="match status" value="1"/>
</dbReference>
<organism evidence="6 7">
    <name type="scientific">Pseudonocardia endophytica</name>
    <dbReference type="NCBI Taxonomy" id="401976"/>
    <lineage>
        <taxon>Bacteria</taxon>
        <taxon>Bacillati</taxon>
        <taxon>Actinomycetota</taxon>
        <taxon>Actinomycetes</taxon>
        <taxon>Pseudonocardiales</taxon>
        <taxon>Pseudonocardiaceae</taxon>
        <taxon>Pseudonocardia</taxon>
    </lineage>
</organism>
<dbReference type="PRINTS" id="PR00455">
    <property type="entry name" value="HTHTETR"/>
</dbReference>
<dbReference type="InterPro" id="IPR041347">
    <property type="entry name" value="MftR_C"/>
</dbReference>
<name>A0A4R1I6J7_PSEEN</name>
<dbReference type="InterPro" id="IPR009057">
    <property type="entry name" value="Homeodomain-like_sf"/>
</dbReference>
<evidence type="ECO:0000256" key="3">
    <source>
        <dbReference type="ARBA" id="ARBA00023163"/>
    </source>
</evidence>
<dbReference type="EMBL" id="SMFZ01000001">
    <property type="protein sequence ID" value="TCK25712.1"/>
    <property type="molecule type" value="Genomic_DNA"/>
</dbReference>
<keyword evidence="1" id="KW-0805">Transcription regulation</keyword>
<comment type="caution">
    <text evidence="6">The sequence shown here is derived from an EMBL/GenBank/DDBJ whole genome shotgun (WGS) entry which is preliminary data.</text>
</comment>
<dbReference type="Pfam" id="PF17754">
    <property type="entry name" value="TetR_C_14"/>
    <property type="match status" value="1"/>
</dbReference>
<dbReference type="Gene3D" id="1.10.357.10">
    <property type="entry name" value="Tetracycline Repressor, domain 2"/>
    <property type="match status" value="1"/>
</dbReference>
<dbReference type="GO" id="GO:0000976">
    <property type="term" value="F:transcription cis-regulatory region binding"/>
    <property type="evidence" value="ECO:0007669"/>
    <property type="project" value="TreeGrafter"/>
</dbReference>
<dbReference type="Gene3D" id="1.10.10.60">
    <property type="entry name" value="Homeodomain-like"/>
    <property type="match status" value="1"/>
</dbReference>
<evidence type="ECO:0000256" key="1">
    <source>
        <dbReference type="ARBA" id="ARBA00023015"/>
    </source>
</evidence>
<keyword evidence="3" id="KW-0804">Transcription</keyword>
<keyword evidence="2 4" id="KW-0238">DNA-binding</keyword>
<feature type="DNA-binding region" description="H-T-H motif" evidence="4">
    <location>
        <begin position="25"/>
        <end position="44"/>
    </location>
</feature>
<dbReference type="InterPro" id="IPR001647">
    <property type="entry name" value="HTH_TetR"/>
</dbReference>
<keyword evidence="7" id="KW-1185">Reference proteome</keyword>
<sequence>MDATRGALARATVHLFLTRGVAATTADDIAAAAGVSRRTFFRYFASKEDAFTEPLLHQADEFAPLLRDRPRHEPLVAGLRAVVERIATTYASMDQVLPLYRAVREDPGLVPSIALFNARLREVIAAWAADRLGSEPGDLEPQLFAETAVAVRETVLRLWANAPAGTDVGALTDAAFDHWSSGFAALGGSHTGNC</sequence>
<reference evidence="6 7" key="1">
    <citation type="submission" date="2019-03" db="EMBL/GenBank/DDBJ databases">
        <title>Sequencing the genomes of 1000 actinobacteria strains.</title>
        <authorList>
            <person name="Klenk H.-P."/>
        </authorList>
    </citation>
    <scope>NUCLEOTIDE SEQUENCE [LARGE SCALE GENOMIC DNA]</scope>
    <source>
        <strain evidence="6 7">DSM 44969</strain>
    </source>
</reference>
<dbReference type="SUPFAM" id="SSF46689">
    <property type="entry name" value="Homeodomain-like"/>
    <property type="match status" value="1"/>
</dbReference>
<dbReference type="AlphaFoldDB" id="A0A4R1I6J7"/>
<dbReference type="Proteomes" id="UP000295560">
    <property type="component" value="Unassembled WGS sequence"/>
</dbReference>
<evidence type="ECO:0000313" key="7">
    <source>
        <dbReference type="Proteomes" id="UP000295560"/>
    </source>
</evidence>
<feature type="domain" description="HTH tetR-type" evidence="5">
    <location>
        <begin position="2"/>
        <end position="62"/>
    </location>
</feature>
<accession>A0A4R1I6J7</accession>
<evidence type="ECO:0000313" key="6">
    <source>
        <dbReference type="EMBL" id="TCK25712.1"/>
    </source>
</evidence>
<dbReference type="PANTHER" id="PTHR30055:SF238">
    <property type="entry name" value="MYCOFACTOCIN BIOSYNTHESIS TRANSCRIPTIONAL REGULATOR MFTR-RELATED"/>
    <property type="match status" value="1"/>
</dbReference>